<keyword evidence="5" id="KW-1185">Reference proteome</keyword>
<keyword evidence="2" id="KW-0812">Transmembrane</keyword>
<dbReference type="InterPro" id="IPR036514">
    <property type="entry name" value="SGNH_hydro_sf"/>
</dbReference>
<dbReference type="EMBL" id="AVPF01000071">
    <property type="protein sequence ID" value="KGX84001.1"/>
    <property type="molecule type" value="Genomic_DNA"/>
</dbReference>
<feature type="transmembrane region" description="Helical" evidence="2">
    <location>
        <begin position="7"/>
        <end position="24"/>
    </location>
</feature>
<organism evidence="4 5">
    <name type="scientific">Pontibacillus marinus BH030004 = DSM 16465</name>
    <dbReference type="NCBI Taxonomy" id="1385511"/>
    <lineage>
        <taxon>Bacteria</taxon>
        <taxon>Bacillati</taxon>
        <taxon>Bacillota</taxon>
        <taxon>Bacilli</taxon>
        <taxon>Bacillales</taxon>
        <taxon>Bacillaceae</taxon>
        <taxon>Pontibacillus</taxon>
    </lineage>
</organism>
<proteinExistence type="predicted"/>
<reference evidence="4 5" key="1">
    <citation type="submission" date="2013-08" db="EMBL/GenBank/DDBJ databases">
        <authorList>
            <person name="Huang J."/>
            <person name="Wang G."/>
        </authorList>
    </citation>
    <scope>NUCLEOTIDE SEQUENCE [LARGE SCALE GENOMIC DNA]</scope>
    <source>
        <strain evidence="4 5">BH030004</strain>
    </source>
</reference>
<dbReference type="Pfam" id="PF13472">
    <property type="entry name" value="Lipase_GDSL_2"/>
    <property type="match status" value="1"/>
</dbReference>
<protein>
    <recommendedName>
        <fullName evidence="3">SGNH hydrolase-type esterase domain-containing protein</fullName>
    </recommendedName>
</protein>
<feature type="compositionally biased region" description="Basic and acidic residues" evidence="1">
    <location>
        <begin position="44"/>
        <end position="65"/>
    </location>
</feature>
<feature type="domain" description="SGNH hydrolase-type esterase" evidence="3">
    <location>
        <begin position="93"/>
        <end position="284"/>
    </location>
</feature>
<evidence type="ECO:0000256" key="1">
    <source>
        <dbReference type="SAM" id="MobiDB-lite"/>
    </source>
</evidence>
<dbReference type="InterPro" id="IPR013830">
    <property type="entry name" value="SGNH_hydro"/>
</dbReference>
<dbReference type="CDD" id="cd04506">
    <property type="entry name" value="SGNH_hydrolase_YpmR_like"/>
    <property type="match status" value="1"/>
</dbReference>
<keyword evidence="2" id="KW-1133">Transmembrane helix</keyword>
<dbReference type="PANTHER" id="PTHR30383">
    <property type="entry name" value="THIOESTERASE 1/PROTEASE 1/LYSOPHOSPHOLIPASE L1"/>
    <property type="match status" value="1"/>
</dbReference>
<dbReference type="PANTHER" id="PTHR30383:SF27">
    <property type="entry name" value="SPORE GERMINATION LIPASE LIPC"/>
    <property type="match status" value="1"/>
</dbReference>
<evidence type="ECO:0000256" key="2">
    <source>
        <dbReference type="SAM" id="Phobius"/>
    </source>
</evidence>
<dbReference type="Gene3D" id="3.40.50.1110">
    <property type="entry name" value="SGNH hydrolase"/>
    <property type="match status" value="1"/>
</dbReference>
<dbReference type="STRING" id="1385511.GCA_000425225_03974"/>
<dbReference type="SUPFAM" id="SSF52266">
    <property type="entry name" value="SGNH hydrolase"/>
    <property type="match status" value="1"/>
</dbReference>
<dbReference type="InterPro" id="IPR051532">
    <property type="entry name" value="Ester_Hydrolysis_Enzymes"/>
</dbReference>
<evidence type="ECO:0000259" key="3">
    <source>
        <dbReference type="Pfam" id="PF13472"/>
    </source>
</evidence>
<keyword evidence="2" id="KW-0472">Membrane</keyword>
<sequence>MKHKSFLILGLILGLASFFIWISLSPDKHLPTTPVDQNEVNTQQKKDNADQDKDETSETSDDKTISDGIKEAVTRVVEGAMGVFVKEDLDIVAIGDSLTQGVGDESDNGGYVGILEKSLKKSESDQNIEIKNYGKRGNRTDQLLKRLNKEEISESVKEADIILMTIGANDIMKIVKDNFTDLKYEDFVKEQTRYETRLQSIFDTIQVKNPDVKIFLIGIYNPFNQYFSEVPELGQIMNDWNKISRNVTSQYDNISFIPIADLFEGRKDLYYKDNFHPNLEGYQLIAERVFEYIKESIQQEDEKA</sequence>
<gene>
    <name evidence="4" type="ORF">N783_19645</name>
</gene>
<dbReference type="Proteomes" id="UP000030403">
    <property type="component" value="Unassembled WGS sequence"/>
</dbReference>
<dbReference type="eggNOG" id="COG2755">
    <property type="taxonomic scope" value="Bacteria"/>
</dbReference>
<feature type="region of interest" description="Disordered" evidence="1">
    <location>
        <begin position="33"/>
        <end position="65"/>
    </location>
</feature>
<comment type="caution">
    <text evidence="4">The sequence shown here is derived from an EMBL/GenBank/DDBJ whole genome shotgun (WGS) entry which is preliminary data.</text>
</comment>
<accession>A0A0A5FTD8</accession>
<dbReference type="GO" id="GO:0004622">
    <property type="term" value="F:phosphatidylcholine lysophospholipase activity"/>
    <property type="evidence" value="ECO:0007669"/>
    <property type="project" value="TreeGrafter"/>
</dbReference>
<dbReference type="AlphaFoldDB" id="A0A0A5FTD8"/>
<name>A0A0A5FTD8_9BACI</name>
<evidence type="ECO:0000313" key="5">
    <source>
        <dbReference type="Proteomes" id="UP000030403"/>
    </source>
</evidence>
<evidence type="ECO:0000313" key="4">
    <source>
        <dbReference type="EMBL" id="KGX84001.1"/>
    </source>
</evidence>